<gene>
    <name evidence="1" type="ORF">RF11_14292</name>
</gene>
<comment type="caution">
    <text evidence="1">The sequence shown here is derived from an EMBL/GenBank/DDBJ whole genome shotgun (WGS) entry which is preliminary data.</text>
</comment>
<reference evidence="1 2" key="1">
    <citation type="journal article" date="2014" name="Genome Biol. Evol.">
        <title>The genome of the myxosporean Thelohanellus kitauei shows adaptations to nutrient acquisition within its fish host.</title>
        <authorList>
            <person name="Yang Y."/>
            <person name="Xiong J."/>
            <person name="Zhou Z."/>
            <person name="Huo F."/>
            <person name="Miao W."/>
            <person name="Ran C."/>
            <person name="Liu Y."/>
            <person name="Zhang J."/>
            <person name="Feng J."/>
            <person name="Wang M."/>
            <person name="Wang M."/>
            <person name="Wang L."/>
            <person name="Yao B."/>
        </authorList>
    </citation>
    <scope>NUCLEOTIDE SEQUENCE [LARGE SCALE GENOMIC DNA]</scope>
    <source>
        <strain evidence="1">Wuqing</strain>
    </source>
</reference>
<accession>A0A0C2MK38</accession>
<sequence>MYFTRKKASTAPLVSVYHELCFGKGFSKIGRIETSFQDVLIIDIQFLGLSHKRQEKKHITTRNGLNQALKDLESLKIPELTQNSDIVYDFVESYLETGRILKLDEKIPTFLDILVGLFSGNVQDSPNPYQSYAQSHTLPKPLAARGNCMDYICISETANPNRIEHNYAFNIG</sequence>
<keyword evidence="2" id="KW-1185">Reference proteome</keyword>
<organism evidence="1 2">
    <name type="scientific">Thelohanellus kitauei</name>
    <name type="common">Myxosporean</name>
    <dbReference type="NCBI Taxonomy" id="669202"/>
    <lineage>
        <taxon>Eukaryota</taxon>
        <taxon>Metazoa</taxon>
        <taxon>Cnidaria</taxon>
        <taxon>Myxozoa</taxon>
        <taxon>Myxosporea</taxon>
        <taxon>Bivalvulida</taxon>
        <taxon>Platysporina</taxon>
        <taxon>Myxobolidae</taxon>
        <taxon>Thelohanellus</taxon>
    </lineage>
</organism>
<name>A0A0C2MK38_THEKT</name>
<proteinExistence type="predicted"/>
<dbReference type="Proteomes" id="UP000031668">
    <property type="component" value="Unassembled WGS sequence"/>
</dbReference>
<dbReference type="AlphaFoldDB" id="A0A0C2MK38"/>
<evidence type="ECO:0000313" key="2">
    <source>
        <dbReference type="Proteomes" id="UP000031668"/>
    </source>
</evidence>
<dbReference type="EMBL" id="JWZT01003130">
    <property type="protein sequence ID" value="KII67561.1"/>
    <property type="molecule type" value="Genomic_DNA"/>
</dbReference>
<protein>
    <submittedName>
        <fullName evidence="1">Uncharacterized protein</fullName>
    </submittedName>
</protein>
<evidence type="ECO:0000313" key="1">
    <source>
        <dbReference type="EMBL" id="KII67561.1"/>
    </source>
</evidence>